<gene>
    <name evidence="9" type="ORF">CCH79_00012126</name>
</gene>
<evidence type="ECO:0000256" key="4">
    <source>
        <dbReference type="ARBA" id="ARBA00022475"/>
    </source>
</evidence>
<evidence type="ECO:0000256" key="5">
    <source>
        <dbReference type="ARBA" id="ARBA00022692"/>
    </source>
</evidence>
<evidence type="ECO:0000256" key="7">
    <source>
        <dbReference type="ARBA" id="ARBA00022989"/>
    </source>
</evidence>
<accession>A0A315VYI1</accession>
<sequence length="163" mass="18564">MESRNAKGLVKMLAEAAVQNAWVNLGLPLRRSSSSELQHPGFRLADQPYGPNTRSSTSALHSSNRTASFFSKNDTIVPGNSTCAPLYEWEYYLDYLDPVFVDESQLKYHKYWKQAKYLLLIFKQQINTRISCLVLTMSRLVLIGHAGRDNDPMEVRELASHLQ</sequence>
<evidence type="ECO:0000256" key="1">
    <source>
        <dbReference type="ARBA" id="ARBA00004162"/>
    </source>
</evidence>
<dbReference type="STRING" id="33528.ENSGAFP00000030714"/>
<keyword evidence="4" id="KW-1003">Cell membrane</keyword>
<keyword evidence="7" id="KW-1133">Transmembrane helix</keyword>
<dbReference type="Pfam" id="PF15183">
    <property type="entry name" value="MRAP"/>
    <property type="match status" value="1"/>
</dbReference>
<comment type="subcellular location">
    <subcellularLocation>
        <location evidence="1">Cell membrane</location>
        <topology evidence="1">Single-pass membrane protein</topology>
    </subcellularLocation>
    <subcellularLocation>
        <location evidence="2">Endoplasmic reticulum membrane</location>
        <topology evidence="2">Single-pass membrane protein</topology>
    </subcellularLocation>
</comment>
<protein>
    <submittedName>
        <fullName evidence="9">Uncharacterized protein</fullName>
    </submittedName>
</protein>
<keyword evidence="6" id="KW-0256">Endoplasmic reticulum</keyword>
<comment type="similarity">
    <text evidence="3">Belongs to the MRAP family.</text>
</comment>
<dbReference type="Proteomes" id="UP000250572">
    <property type="component" value="Unassembled WGS sequence"/>
</dbReference>
<keyword evidence="5" id="KW-0812">Transmembrane</keyword>
<evidence type="ECO:0000256" key="3">
    <source>
        <dbReference type="ARBA" id="ARBA00010063"/>
    </source>
</evidence>
<evidence type="ECO:0000256" key="8">
    <source>
        <dbReference type="ARBA" id="ARBA00023136"/>
    </source>
</evidence>
<name>A0A315VYI1_GAMAF</name>
<evidence type="ECO:0000256" key="2">
    <source>
        <dbReference type="ARBA" id="ARBA00004389"/>
    </source>
</evidence>
<dbReference type="EMBL" id="NHOQ01000959">
    <property type="protein sequence ID" value="PWA28018.1"/>
    <property type="molecule type" value="Genomic_DNA"/>
</dbReference>
<keyword evidence="8" id="KW-0472">Membrane</keyword>
<dbReference type="InterPro" id="IPR028111">
    <property type="entry name" value="MRAP"/>
</dbReference>
<dbReference type="AlphaFoldDB" id="A0A315VYI1"/>
<proteinExistence type="inferred from homology"/>
<comment type="caution">
    <text evidence="9">The sequence shown here is derived from an EMBL/GenBank/DDBJ whole genome shotgun (WGS) entry which is preliminary data.</text>
</comment>
<evidence type="ECO:0000256" key="6">
    <source>
        <dbReference type="ARBA" id="ARBA00022824"/>
    </source>
</evidence>
<organism evidence="9 10">
    <name type="scientific">Gambusia affinis</name>
    <name type="common">Western mosquitofish</name>
    <name type="synonym">Heterandria affinis</name>
    <dbReference type="NCBI Taxonomy" id="33528"/>
    <lineage>
        <taxon>Eukaryota</taxon>
        <taxon>Metazoa</taxon>
        <taxon>Chordata</taxon>
        <taxon>Craniata</taxon>
        <taxon>Vertebrata</taxon>
        <taxon>Euteleostomi</taxon>
        <taxon>Actinopterygii</taxon>
        <taxon>Neopterygii</taxon>
        <taxon>Teleostei</taxon>
        <taxon>Neoteleostei</taxon>
        <taxon>Acanthomorphata</taxon>
        <taxon>Ovalentaria</taxon>
        <taxon>Atherinomorphae</taxon>
        <taxon>Cyprinodontiformes</taxon>
        <taxon>Poeciliidae</taxon>
        <taxon>Poeciliinae</taxon>
        <taxon>Gambusia</taxon>
    </lineage>
</organism>
<keyword evidence="10" id="KW-1185">Reference proteome</keyword>
<reference evidence="9 10" key="1">
    <citation type="journal article" date="2018" name="G3 (Bethesda)">
        <title>A High-Quality Reference Genome for the Invasive Mosquitofish Gambusia affinis Using a Chicago Library.</title>
        <authorList>
            <person name="Hoffberg S.L."/>
            <person name="Troendle N.J."/>
            <person name="Glenn T.C."/>
            <person name="Mahmud O."/>
            <person name="Louha S."/>
            <person name="Chalopin D."/>
            <person name="Bennetzen J.L."/>
            <person name="Mauricio R."/>
        </authorList>
    </citation>
    <scope>NUCLEOTIDE SEQUENCE [LARGE SCALE GENOMIC DNA]</scope>
    <source>
        <strain evidence="9">NE01/NJP1002.9</strain>
        <tissue evidence="9">Muscle</tissue>
    </source>
</reference>
<evidence type="ECO:0000313" key="9">
    <source>
        <dbReference type="EMBL" id="PWA28018.1"/>
    </source>
</evidence>
<evidence type="ECO:0000313" key="10">
    <source>
        <dbReference type="Proteomes" id="UP000250572"/>
    </source>
</evidence>